<gene>
    <name evidence="1" type="ORF">AOQ71_40225</name>
</gene>
<dbReference type="Proteomes" id="UP000051936">
    <property type="component" value="Unassembled WGS sequence"/>
</dbReference>
<name>A0A0R3CRS0_9BRAD</name>
<keyword evidence="2" id="KW-1185">Reference proteome</keyword>
<dbReference type="AlphaFoldDB" id="A0A0R3CRS0"/>
<protein>
    <submittedName>
        <fullName evidence="1">Uncharacterized protein</fullName>
    </submittedName>
</protein>
<accession>A0A0R3CRS0</accession>
<comment type="caution">
    <text evidence="1">The sequence shown here is derived from an EMBL/GenBank/DDBJ whole genome shotgun (WGS) entry which is preliminary data.</text>
</comment>
<sequence length="83" mass="8989">MNDDVEREIAKHLECVHDLSITIVESSDTGQKAVMRAAGVLAAVIHSVVVGDKREEVISAATDTIRKHLRLLDELADIGAPMN</sequence>
<dbReference type="RefSeq" id="WP_057759138.1">
    <property type="nucleotide sequence ID" value="NZ_LJYG01000114.1"/>
</dbReference>
<proteinExistence type="predicted"/>
<reference evidence="1 2" key="1">
    <citation type="submission" date="2015-09" db="EMBL/GenBank/DDBJ databases">
        <title>Draft Genome Sequence of Bradyrhizobium manausense Strain BR 3351T, a Novel Symbiotic Nitrogen-Fixing Alphaproteobacterium Isolated from Brazilian Amazon Rain Forest.</title>
        <authorList>
            <person name="De Araujo J.L."/>
            <person name="Zilli J.E."/>
        </authorList>
    </citation>
    <scope>NUCLEOTIDE SEQUENCE [LARGE SCALE GENOMIC DNA]</scope>
    <source>
        <strain evidence="1 2">BR3351</strain>
    </source>
</reference>
<evidence type="ECO:0000313" key="1">
    <source>
        <dbReference type="EMBL" id="KRQ00470.1"/>
    </source>
</evidence>
<evidence type="ECO:0000313" key="2">
    <source>
        <dbReference type="Proteomes" id="UP000051936"/>
    </source>
</evidence>
<organism evidence="1 2">
    <name type="scientific">Bradyrhizobium manausense</name>
    <dbReference type="NCBI Taxonomy" id="989370"/>
    <lineage>
        <taxon>Bacteria</taxon>
        <taxon>Pseudomonadati</taxon>
        <taxon>Pseudomonadota</taxon>
        <taxon>Alphaproteobacteria</taxon>
        <taxon>Hyphomicrobiales</taxon>
        <taxon>Nitrobacteraceae</taxon>
        <taxon>Bradyrhizobium</taxon>
    </lineage>
</organism>
<dbReference type="EMBL" id="LJYG01000114">
    <property type="protein sequence ID" value="KRQ00470.1"/>
    <property type="molecule type" value="Genomic_DNA"/>
</dbReference>